<accession>A0A512D7X9</accession>
<dbReference type="AlphaFoldDB" id="A0A512D7X9"/>
<organism evidence="2 3">
    <name type="scientific">Cellulomonas aerilata</name>
    <dbReference type="NCBI Taxonomy" id="515326"/>
    <lineage>
        <taxon>Bacteria</taxon>
        <taxon>Bacillati</taxon>
        <taxon>Actinomycetota</taxon>
        <taxon>Actinomycetes</taxon>
        <taxon>Micrococcales</taxon>
        <taxon>Cellulomonadaceae</taxon>
        <taxon>Cellulomonas</taxon>
    </lineage>
</organism>
<sequence length="285" mass="30842">MDTVRRLLAAQQPALASLPVRPVRSLGTVNAVFRLGDDLCVRVPRVPDWAESLDREWRWLPLLGPHLPLAIPEPVAWGTPDDTFPLPWAVLRWIDGETYADDVVADEAAAARALAGFVTALRRIDPTGAPVAGRRPLRELDAQTRAAIASVPDLLDARAAIAAWDRALDAPPWTGAPVWIHGDLLRPNLLVRDGRLVAVIDFGGVGGGDPATDLLAAWAVLGLRGRQVLRQALEADDGTWERARGIALHQAALIVPYYRDTNPAFAALAVRTVERVLADVARARA</sequence>
<reference evidence="2 3" key="1">
    <citation type="submission" date="2019-07" db="EMBL/GenBank/DDBJ databases">
        <title>Whole genome shotgun sequence of Cellulomonas aerilata NBRC 106308.</title>
        <authorList>
            <person name="Hosoyama A."/>
            <person name="Uohara A."/>
            <person name="Ohji S."/>
            <person name="Ichikawa N."/>
        </authorList>
    </citation>
    <scope>NUCLEOTIDE SEQUENCE [LARGE SCALE GENOMIC DNA]</scope>
    <source>
        <strain evidence="2 3">NBRC 106308</strain>
    </source>
</reference>
<dbReference type="PANTHER" id="PTHR21310">
    <property type="entry name" value="AMINOGLYCOSIDE PHOSPHOTRANSFERASE-RELATED-RELATED"/>
    <property type="match status" value="1"/>
</dbReference>
<keyword evidence="2" id="KW-0808">Transferase</keyword>
<dbReference type="PANTHER" id="PTHR21310:SF42">
    <property type="entry name" value="BIFUNCTIONAL AAC_APH"/>
    <property type="match status" value="1"/>
</dbReference>
<protein>
    <submittedName>
        <fullName evidence="2">Aminoglycoside phosphotransferase</fullName>
    </submittedName>
</protein>
<dbReference type="Pfam" id="PF01636">
    <property type="entry name" value="APH"/>
    <property type="match status" value="1"/>
</dbReference>
<dbReference type="InterPro" id="IPR051678">
    <property type="entry name" value="AGP_Transferase"/>
</dbReference>
<keyword evidence="3" id="KW-1185">Reference proteome</keyword>
<dbReference type="Gene3D" id="3.90.1200.10">
    <property type="match status" value="1"/>
</dbReference>
<evidence type="ECO:0000259" key="1">
    <source>
        <dbReference type="Pfam" id="PF01636"/>
    </source>
</evidence>
<evidence type="ECO:0000313" key="3">
    <source>
        <dbReference type="Proteomes" id="UP000321181"/>
    </source>
</evidence>
<dbReference type="InterPro" id="IPR011009">
    <property type="entry name" value="Kinase-like_dom_sf"/>
</dbReference>
<dbReference type="Proteomes" id="UP000321181">
    <property type="component" value="Unassembled WGS sequence"/>
</dbReference>
<evidence type="ECO:0000313" key="2">
    <source>
        <dbReference type="EMBL" id="GEO32563.1"/>
    </source>
</evidence>
<name>A0A512D7X9_9CELL</name>
<feature type="domain" description="Aminoglycoside phosphotransferase" evidence="1">
    <location>
        <begin position="26"/>
        <end position="245"/>
    </location>
</feature>
<dbReference type="Gene3D" id="3.30.200.20">
    <property type="entry name" value="Phosphorylase Kinase, domain 1"/>
    <property type="match status" value="1"/>
</dbReference>
<gene>
    <name evidence="2" type="ORF">CAE01nite_02880</name>
</gene>
<dbReference type="CDD" id="cd05155">
    <property type="entry name" value="APH_ChoK_like_1"/>
    <property type="match status" value="1"/>
</dbReference>
<dbReference type="EMBL" id="BJYY01000001">
    <property type="protein sequence ID" value="GEO32563.1"/>
    <property type="molecule type" value="Genomic_DNA"/>
</dbReference>
<dbReference type="GO" id="GO:0016740">
    <property type="term" value="F:transferase activity"/>
    <property type="evidence" value="ECO:0007669"/>
    <property type="project" value="UniProtKB-KW"/>
</dbReference>
<comment type="caution">
    <text evidence="2">The sequence shown here is derived from an EMBL/GenBank/DDBJ whole genome shotgun (WGS) entry which is preliminary data.</text>
</comment>
<dbReference type="InterPro" id="IPR002575">
    <property type="entry name" value="Aminoglycoside_PTrfase"/>
</dbReference>
<proteinExistence type="predicted"/>
<dbReference type="SUPFAM" id="SSF56112">
    <property type="entry name" value="Protein kinase-like (PK-like)"/>
    <property type="match status" value="1"/>
</dbReference>